<dbReference type="PANTHER" id="PTHR22683:SF41">
    <property type="entry name" value="DNA TRANSLOCASE FTSK"/>
    <property type="match status" value="1"/>
</dbReference>
<feature type="region of interest" description="Disordered" evidence="4">
    <location>
        <begin position="1"/>
        <end position="29"/>
    </location>
</feature>
<organism evidence="7 8">
    <name type="scientific">Bifidobacterium pseudolongum</name>
    <dbReference type="NCBI Taxonomy" id="1694"/>
    <lineage>
        <taxon>Bacteria</taxon>
        <taxon>Bacillati</taxon>
        <taxon>Actinomycetota</taxon>
        <taxon>Actinomycetes</taxon>
        <taxon>Bifidobacteriales</taxon>
        <taxon>Bifidobacteriaceae</taxon>
        <taxon>Bifidobacterium</taxon>
    </lineage>
</organism>
<evidence type="ECO:0000256" key="5">
    <source>
        <dbReference type="SAM" id="Phobius"/>
    </source>
</evidence>
<dbReference type="SUPFAM" id="SSF52540">
    <property type="entry name" value="P-loop containing nucleoside triphosphate hydrolases"/>
    <property type="match status" value="1"/>
</dbReference>
<proteinExistence type="predicted"/>
<dbReference type="CDD" id="cd01127">
    <property type="entry name" value="TrwB_TraG_TraD_VirD4"/>
    <property type="match status" value="1"/>
</dbReference>
<protein>
    <submittedName>
        <fullName evidence="7">DUF87 domain-containing protein</fullName>
    </submittedName>
</protein>
<dbReference type="PROSITE" id="PS50901">
    <property type="entry name" value="FTSK"/>
    <property type="match status" value="1"/>
</dbReference>
<evidence type="ECO:0000256" key="3">
    <source>
        <dbReference type="PROSITE-ProRule" id="PRU00289"/>
    </source>
</evidence>
<dbReference type="AlphaFoldDB" id="A0A395XHN3"/>
<keyword evidence="1 3" id="KW-0547">Nucleotide-binding</keyword>
<dbReference type="InterPro" id="IPR027417">
    <property type="entry name" value="P-loop_NTPase"/>
</dbReference>
<dbReference type="Pfam" id="PF01580">
    <property type="entry name" value="FtsK_SpoIIIE"/>
    <property type="match status" value="1"/>
</dbReference>
<feature type="region of interest" description="Disordered" evidence="4">
    <location>
        <begin position="439"/>
        <end position="459"/>
    </location>
</feature>
<feature type="region of interest" description="Disordered" evidence="4">
    <location>
        <begin position="1110"/>
        <end position="1130"/>
    </location>
</feature>
<feature type="compositionally biased region" description="Acidic residues" evidence="4">
    <location>
        <begin position="1119"/>
        <end position="1130"/>
    </location>
</feature>
<dbReference type="GO" id="GO:0005524">
    <property type="term" value="F:ATP binding"/>
    <property type="evidence" value="ECO:0007669"/>
    <property type="project" value="UniProtKB-UniRule"/>
</dbReference>
<accession>A0A395XHN3</accession>
<sequence>MDYTVISHTTKRRTDTTMPYNRRPRRPAKDPKPIAAGLWFTLTAMLGLPLWWFRLPAMPMLLLAAFIAGLTAHYPTPARKSDDPDPRRLRAYQRWKDILAGLAPNKDWTRAWRTSYWLWPMLGAITSLNSATWWVWASNIACAWWFGQGNQHHIDRRTDRRHPCTGVSITAFWKNAPTTERIVCATLTGATLLACGILTYLDMAPEGLTALTPIVFLLSIRLMDGKRQLSGWREQVRWQSLIDTWVGDDDGLMAKNWKNAYITSVDTYGDKDDPLTVLRIRVPMGYQAVLKGGKDAIRTHAFSEGMHYVQLLGAKARKKGADTFAPDIVRLVLAKDESAIPDITERKAGAKTAGIVADLAYAQLGDLFRKTPPIVTAKDVSDDDEAAAWLLTFICCPTGADMTQIGRDWLANDPDPGTIMGLPVFRDLYDSFHLAADPSTPLSDRGNKMKDPSGQPIRPANRVTRAEHFGDYIAACRRWKDEQDTWLSVTGDKTQPPDPLFDEEHERDCDGYTLTTLPFLYNPPFTLDDYAKHDLSPFDTTAAFIGVCDDGVASNGLQRMQRVIASNTAPTRLDELNGSQSHIRLYAKALAYAALLREIPAKGQVSIESVSQEGKSEPVWRIQLKLGNGVTARDMRRKAPNIKAAMGVNVMYWEWVSADETVIWAMRRRLTAPKDVSAFKRRSTQQRLIPLALSDAWGMAGVTDDTGQTPVVTKIGALPNNPDVLGVEFTVPGGVSIDRPKANIGKFLTAAAYPYGRITNAYGSTYYMVLASSSPFPTKADANWDLALSCKPQMFPIGVDDLTDPVYWDTRTTPHLLVCGKTGSGKSSTCQIIIAEALLKGDGVIIIDPSKGANDFIQWAKPKALAFVGLYELRETEAVITWVREEMAERVRLYSRYGVGNIKDLDPAAVPEEEREHLRPLTIMFDEFNSYLQETGKTIQNPGRDIQITNDNAEISARNASIARTMSALSKIIVQGRSAGIRVVFGAQRLTMDDMKRYDGNAFFRSLGRLLLGADSPMGVFSMGNVSEANRMQATLKDSDGAIPVGRGMYESMQNTITAIQTWWSGGQEDLTRLVADVQVPPPIDYAKYMPKAAEQFTQLDAQDVQELLSTDLPTTPDEASDNIVEDDDF</sequence>
<evidence type="ECO:0000259" key="6">
    <source>
        <dbReference type="PROSITE" id="PS50901"/>
    </source>
</evidence>
<feature type="binding site" evidence="3">
    <location>
        <begin position="820"/>
        <end position="827"/>
    </location>
    <ligand>
        <name>ATP</name>
        <dbReference type="ChEBI" id="CHEBI:30616"/>
    </ligand>
</feature>
<evidence type="ECO:0000313" key="8">
    <source>
        <dbReference type="Proteomes" id="UP000265970"/>
    </source>
</evidence>
<dbReference type="Gene3D" id="3.40.50.300">
    <property type="entry name" value="P-loop containing nucleotide triphosphate hydrolases"/>
    <property type="match status" value="1"/>
</dbReference>
<keyword evidence="5" id="KW-0472">Membrane</keyword>
<dbReference type="EMBL" id="QRZV01000004">
    <property type="protein sequence ID" value="RGW08666.1"/>
    <property type="molecule type" value="Genomic_DNA"/>
</dbReference>
<comment type="caution">
    <text evidence="7">The sequence shown here is derived from an EMBL/GenBank/DDBJ whole genome shotgun (WGS) entry which is preliminary data.</text>
</comment>
<evidence type="ECO:0000313" key="7">
    <source>
        <dbReference type="EMBL" id="RGW08666.1"/>
    </source>
</evidence>
<dbReference type="SMART" id="SM00382">
    <property type="entry name" value="AAA"/>
    <property type="match status" value="1"/>
</dbReference>
<feature type="domain" description="FtsK" evidence="6">
    <location>
        <begin position="803"/>
        <end position="1021"/>
    </location>
</feature>
<keyword evidence="2 3" id="KW-0067">ATP-binding</keyword>
<evidence type="ECO:0000256" key="2">
    <source>
        <dbReference type="ARBA" id="ARBA00022840"/>
    </source>
</evidence>
<feature type="transmembrane region" description="Helical" evidence="5">
    <location>
        <begin position="60"/>
        <end position="76"/>
    </location>
</feature>
<name>A0A395XHN3_9BIFI</name>
<dbReference type="InterPro" id="IPR003593">
    <property type="entry name" value="AAA+_ATPase"/>
</dbReference>
<dbReference type="PANTHER" id="PTHR22683">
    <property type="entry name" value="SPORULATION PROTEIN RELATED"/>
    <property type="match status" value="1"/>
</dbReference>
<reference evidence="7 8" key="1">
    <citation type="submission" date="2018-08" db="EMBL/GenBank/DDBJ databases">
        <title>A genome reference for cultivated species of the human gut microbiota.</title>
        <authorList>
            <person name="Zou Y."/>
            <person name="Xue W."/>
            <person name="Luo G."/>
        </authorList>
    </citation>
    <scope>NUCLEOTIDE SEQUENCE [LARGE SCALE GENOMIC DNA]</scope>
    <source>
        <strain evidence="7 8">AF13-3LB</strain>
    </source>
</reference>
<gene>
    <name evidence="7" type="ORF">DWV92_07450</name>
</gene>
<dbReference type="Proteomes" id="UP000265970">
    <property type="component" value="Unassembled WGS sequence"/>
</dbReference>
<feature type="transmembrane region" description="Helical" evidence="5">
    <location>
        <begin position="117"/>
        <end position="147"/>
    </location>
</feature>
<keyword evidence="5" id="KW-0812">Transmembrane</keyword>
<keyword evidence="5" id="KW-1133">Transmembrane helix</keyword>
<evidence type="ECO:0000256" key="4">
    <source>
        <dbReference type="SAM" id="MobiDB-lite"/>
    </source>
</evidence>
<evidence type="ECO:0000256" key="1">
    <source>
        <dbReference type="ARBA" id="ARBA00022741"/>
    </source>
</evidence>
<dbReference type="InterPro" id="IPR050206">
    <property type="entry name" value="FtsK/SpoIIIE/SftA"/>
</dbReference>
<dbReference type="InterPro" id="IPR002543">
    <property type="entry name" value="FtsK_dom"/>
</dbReference>
<dbReference type="GO" id="GO:0003677">
    <property type="term" value="F:DNA binding"/>
    <property type="evidence" value="ECO:0007669"/>
    <property type="project" value="InterPro"/>
</dbReference>